<reference evidence="2 3" key="1">
    <citation type="journal article" date="2023" name="Arcadia Sci">
        <title>De novo assembly of a long-read Amblyomma americanum tick genome.</title>
        <authorList>
            <person name="Chou S."/>
            <person name="Poskanzer K.E."/>
            <person name="Rollins M."/>
            <person name="Thuy-Boun P.S."/>
        </authorList>
    </citation>
    <scope>NUCLEOTIDE SEQUENCE [LARGE SCALE GENOMIC DNA]</scope>
    <source>
        <strain evidence="2">F_SG_1</strain>
        <tissue evidence="2">Salivary glands</tissue>
    </source>
</reference>
<keyword evidence="3" id="KW-1185">Reference proteome</keyword>
<dbReference type="Gene3D" id="1.25.10.10">
    <property type="entry name" value="Leucine-rich Repeat Variant"/>
    <property type="match status" value="1"/>
</dbReference>
<gene>
    <name evidence="2" type="ORF">V5799_024619</name>
</gene>
<dbReference type="Proteomes" id="UP001321473">
    <property type="component" value="Unassembled WGS sequence"/>
</dbReference>
<sequence>MSSGCSASNVQEAQVLSPLVAAGAESGVRLYLTEVLALVEQALASATWTLRRQGAAVASTVARTLALCLEWSRAEPLVRSLLAALPGRTWQGKETLLEALSAVCTKCIAGPPQQEGTPAQQAVLREVSEALLRECRRENRAYRESAMHQLAELLEAQQLDLFGPLLDVLEGPLLQCVANRGSSKGGAAEEDDEEPWDLESQLHFQEVTLEALGQAWPQQAPATQEKHRGQLCDLLLRSFAGGTWRVQLAVVKALHKFVLRLAWPMQASQEVTSMAGGIIQVACEALGKCLALEVPSSRLHVRLWVSV</sequence>
<proteinExistence type="predicted"/>
<dbReference type="PANTHER" id="PTHR23346:SF19">
    <property type="entry name" value="PROTEASOME ADAPTER AND SCAFFOLD PROTEIN ECM29"/>
    <property type="match status" value="1"/>
</dbReference>
<name>A0AAQ4EBI7_AMBAM</name>
<dbReference type="SUPFAM" id="SSF48371">
    <property type="entry name" value="ARM repeat"/>
    <property type="match status" value="1"/>
</dbReference>
<dbReference type="GO" id="GO:0060090">
    <property type="term" value="F:molecular adaptor activity"/>
    <property type="evidence" value="ECO:0007669"/>
    <property type="project" value="TreeGrafter"/>
</dbReference>
<evidence type="ECO:0000256" key="1">
    <source>
        <dbReference type="ARBA" id="ARBA00022737"/>
    </source>
</evidence>
<dbReference type="InterPro" id="IPR011989">
    <property type="entry name" value="ARM-like"/>
</dbReference>
<protein>
    <submittedName>
        <fullName evidence="2">Uncharacterized protein</fullName>
    </submittedName>
</protein>
<evidence type="ECO:0000313" key="3">
    <source>
        <dbReference type="Proteomes" id="UP001321473"/>
    </source>
</evidence>
<comment type="caution">
    <text evidence="2">The sequence shown here is derived from an EMBL/GenBank/DDBJ whole genome shotgun (WGS) entry which is preliminary data.</text>
</comment>
<dbReference type="GO" id="GO:0005737">
    <property type="term" value="C:cytoplasm"/>
    <property type="evidence" value="ECO:0007669"/>
    <property type="project" value="TreeGrafter"/>
</dbReference>
<evidence type="ECO:0000313" key="2">
    <source>
        <dbReference type="EMBL" id="KAK8772137.1"/>
    </source>
</evidence>
<dbReference type="PANTHER" id="PTHR23346">
    <property type="entry name" value="TRANSLATIONAL ACTIVATOR GCN1-RELATED"/>
    <property type="match status" value="1"/>
</dbReference>
<accession>A0AAQ4EBI7</accession>
<keyword evidence="1" id="KW-0677">Repeat</keyword>
<dbReference type="GO" id="GO:0036503">
    <property type="term" value="P:ERAD pathway"/>
    <property type="evidence" value="ECO:0007669"/>
    <property type="project" value="TreeGrafter"/>
</dbReference>
<dbReference type="Pfam" id="PF23731">
    <property type="entry name" value="ARM_ECM29_C"/>
    <property type="match status" value="1"/>
</dbReference>
<dbReference type="InterPro" id="IPR016024">
    <property type="entry name" value="ARM-type_fold"/>
</dbReference>
<dbReference type="EMBL" id="JARKHS020018772">
    <property type="protein sequence ID" value="KAK8772137.1"/>
    <property type="molecule type" value="Genomic_DNA"/>
</dbReference>
<organism evidence="2 3">
    <name type="scientific">Amblyomma americanum</name>
    <name type="common">Lone star tick</name>
    <dbReference type="NCBI Taxonomy" id="6943"/>
    <lineage>
        <taxon>Eukaryota</taxon>
        <taxon>Metazoa</taxon>
        <taxon>Ecdysozoa</taxon>
        <taxon>Arthropoda</taxon>
        <taxon>Chelicerata</taxon>
        <taxon>Arachnida</taxon>
        <taxon>Acari</taxon>
        <taxon>Parasitiformes</taxon>
        <taxon>Ixodida</taxon>
        <taxon>Ixodoidea</taxon>
        <taxon>Ixodidae</taxon>
        <taxon>Amblyomminae</taxon>
        <taxon>Amblyomma</taxon>
    </lineage>
</organism>
<dbReference type="AlphaFoldDB" id="A0AAQ4EBI7"/>
<dbReference type="GO" id="GO:0005634">
    <property type="term" value="C:nucleus"/>
    <property type="evidence" value="ECO:0007669"/>
    <property type="project" value="TreeGrafter"/>
</dbReference>